<dbReference type="AlphaFoldDB" id="A0A6J4LDH3"/>
<proteinExistence type="predicted"/>
<feature type="non-terminal residue" evidence="1">
    <location>
        <position position="52"/>
    </location>
</feature>
<dbReference type="EMBL" id="CADCTR010002058">
    <property type="protein sequence ID" value="CAA9329185.1"/>
    <property type="molecule type" value="Genomic_DNA"/>
</dbReference>
<name>A0A6J4LDH3_9CHLR</name>
<gene>
    <name evidence="1" type="ORF">AVDCRST_MAG93-6118</name>
</gene>
<reference evidence="1" key="1">
    <citation type="submission" date="2020-02" db="EMBL/GenBank/DDBJ databases">
        <authorList>
            <person name="Meier V. D."/>
        </authorList>
    </citation>
    <scope>NUCLEOTIDE SEQUENCE</scope>
    <source>
        <strain evidence="1">AVDCRST_MAG93</strain>
    </source>
</reference>
<protein>
    <submittedName>
        <fullName evidence="1">Uncharacterized protein</fullName>
    </submittedName>
</protein>
<organism evidence="1">
    <name type="scientific">uncultured Chloroflexia bacterium</name>
    <dbReference type="NCBI Taxonomy" id="1672391"/>
    <lineage>
        <taxon>Bacteria</taxon>
        <taxon>Bacillati</taxon>
        <taxon>Chloroflexota</taxon>
        <taxon>Chloroflexia</taxon>
        <taxon>environmental samples</taxon>
    </lineage>
</organism>
<sequence length="52" mass="5892">MTTAQDVAQWMADRVNEFYLPHKATALEIREVFGEPFVVQSEGDTWVIAPPV</sequence>
<accession>A0A6J4LDH3</accession>
<dbReference type="Pfam" id="PF22266">
    <property type="entry name" value="DUF6953"/>
    <property type="match status" value="1"/>
</dbReference>
<evidence type="ECO:0000313" key="1">
    <source>
        <dbReference type="EMBL" id="CAA9329185.1"/>
    </source>
</evidence>
<dbReference type="InterPro" id="IPR054228">
    <property type="entry name" value="DUF6953"/>
</dbReference>